<proteinExistence type="predicted"/>
<dbReference type="Gene3D" id="3.90.70.10">
    <property type="entry name" value="Cysteine proteinases"/>
    <property type="match status" value="1"/>
</dbReference>
<dbReference type="Proteomes" id="UP000824890">
    <property type="component" value="Unassembled WGS sequence"/>
</dbReference>
<dbReference type="SUPFAM" id="SSF54001">
    <property type="entry name" value="Cysteine proteinases"/>
    <property type="match status" value="1"/>
</dbReference>
<name>A0ABQ7YA53_BRANA</name>
<evidence type="ECO:0000313" key="3">
    <source>
        <dbReference type="Proteomes" id="UP000824890"/>
    </source>
</evidence>
<dbReference type="SMART" id="SM00645">
    <property type="entry name" value="Pept_C1"/>
    <property type="match status" value="1"/>
</dbReference>
<reference evidence="2 3" key="1">
    <citation type="submission" date="2021-05" db="EMBL/GenBank/DDBJ databases">
        <title>Genome Assembly of Synthetic Allotetraploid Brassica napus Reveals Homoeologous Exchanges between Subgenomes.</title>
        <authorList>
            <person name="Davis J.T."/>
        </authorList>
    </citation>
    <scope>NUCLEOTIDE SEQUENCE [LARGE SCALE GENOMIC DNA]</scope>
    <source>
        <strain evidence="3">cv. Da-Ae</strain>
        <tissue evidence="2">Seedling</tissue>
    </source>
</reference>
<evidence type="ECO:0000313" key="2">
    <source>
        <dbReference type="EMBL" id="KAH0865069.1"/>
    </source>
</evidence>
<dbReference type="EMBL" id="JAGKQM010000018">
    <property type="protein sequence ID" value="KAH0865069.1"/>
    <property type="molecule type" value="Genomic_DNA"/>
</dbReference>
<evidence type="ECO:0000259" key="1">
    <source>
        <dbReference type="SMART" id="SM00645"/>
    </source>
</evidence>
<organism evidence="2 3">
    <name type="scientific">Brassica napus</name>
    <name type="common">Rape</name>
    <dbReference type="NCBI Taxonomy" id="3708"/>
    <lineage>
        <taxon>Eukaryota</taxon>
        <taxon>Viridiplantae</taxon>
        <taxon>Streptophyta</taxon>
        <taxon>Embryophyta</taxon>
        <taxon>Tracheophyta</taxon>
        <taxon>Spermatophyta</taxon>
        <taxon>Magnoliopsida</taxon>
        <taxon>eudicotyledons</taxon>
        <taxon>Gunneridae</taxon>
        <taxon>Pentapetalae</taxon>
        <taxon>rosids</taxon>
        <taxon>malvids</taxon>
        <taxon>Brassicales</taxon>
        <taxon>Brassicaceae</taxon>
        <taxon>Brassiceae</taxon>
        <taxon>Brassica</taxon>
    </lineage>
</organism>
<sequence length="466" mass="53979">MFETGESSEEPKPARVLVDIPNESLPMLNEIIKLVTPRFQTLVGYVLQVVPKDILQSIIDSEPQSTIRIIECMDPHNAQFRRNRFASITKKWPTPECLKGVNWQKKMGIPLRDQESHDVCWAIVVSELIRAVRLIENPNQDPKIRYSPQDLIDFSDPVKRREKKEEKEKGKGDHFCYTSNLTNGFKYVMKHGIQLEDDRTFSGCAEEVPDRPSTRLTFIKDYVKLDTIQEALIHLEHRPIGAALALFHPEYKDIGGKANLPRTYESQVYLLWTARVRVGEENGEKYVLARSSHGDKFGCEGGYIKISLEVMLAYIPIAGERINKYIEKYFGKPRYLLRRFSYPRLLTEEEEEIKRNMYQDKDKWNSTFQVNWIHTSAFVIQDDTIWPGPEESDKLTTLKHTVLEYRLYMILSLHAPSLSFPPHLFCFLHFVALSIPRSECGDHATIYIDLVSQAIILVQSDGLKFR</sequence>
<dbReference type="Pfam" id="PF00112">
    <property type="entry name" value="Peptidase_C1"/>
    <property type="match status" value="1"/>
</dbReference>
<gene>
    <name evidence="2" type="ORF">HID58_082280</name>
</gene>
<keyword evidence="3" id="KW-1185">Reference proteome</keyword>
<protein>
    <recommendedName>
        <fullName evidence="1">Peptidase C1A papain C-terminal domain-containing protein</fullName>
    </recommendedName>
</protein>
<comment type="caution">
    <text evidence="2">The sequence shown here is derived from an EMBL/GenBank/DDBJ whole genome shotgun (WGS) entry which is preliminary data.</text>
</comment>
<feature type="domain" description="Peptidase C1A papain C-terminal" evidence="1">
    <location>
        <begin position="94"/>
        <end position="317"/>
    </location>
</feature>
<accession>A0ABQ7YA53</accession>
<dbReference type="InterPro" id="IPR000668">
    <property type="entry name" value="Peptidase_C1A_C"/>
</dbReference>
<dbReference type="InterPro" id="IPR038765">
    <property type="entry name" value="Papain-like_cys_pep_sf"/>
</dbReference>